<sequence length="235" mass="26437">MRMRSGVIWRENGWHGWFSDNEQFRRRVRGKWETVTEFASKYRGAATGPETPEFNYSALDAAMAAVAAEAMLGNERLTEFLEHGIWRAIGAEASASWGVDKAETAIGPCCFRATVRDLAPFGLFVLNKGRNADGRQIIPSAWFEIATKGHSSIDAIPWDNPSFNPGCPLDYRYFWWLFPGRSDFTAIGRSGQFIHIYPDADTVIVQISDWGAWTNGDRLQCETLKVHDALVKAVR</sequence>
<name>A0A6G1WH89_9HYPH</name>
<accession>A0A6G1WH89</accession>
<reference evidence="1" key="1">
    <citation type="journal article" date="2013" name="Genome Biol.">
        <title>Comparative genomics of the core and accessory genomes of 48 Sinorhizobium strains comprising five genospecies.</title>
        <authorList>
            <person name="Sugawara M."/>
            <person name="Epstein B."/>
            <person name="Badgley B.D."/>
            <person name="Unno T."/>
            <person name="Xu L."/>
            <person name="Reese J."/>
            <person name="Gyaneshwar P."/>
            <person name="Denny R."/>
            <person name="Mudge J."/>
            <person name="Bharti A.K."/>
            <person name="Farmer A.D."/>
            <person name="May G.D."/>
            <person name="Woodward J.E."/>
            <person name="Medigue C."/>
            <person name="Vallenet D."/>
            <person name="Lajus A."/>
            <person name="Rouy Z."/>
            <person name="Martinez-Vaz B."/>
            <person name="Tiffin P."/>
            <person name="Young N.D."/>
            <person name="Sadowsky M.J."/>
        </authorList>
    </citation>
    <scope>NUCLEOTIDE SEQUENCE</scope>
    <source>
        <strain evidence="1">M1</strain>
    </source>
</reference>
<organism evidence="1">
    <name type="scientific">Sinorhizobium medicae</name>
    <dbReference type="NCBI Taxonomy" id="110321"/>
    <lineage>
        <taxon>Bacteria</taxon>
        <taxon>Pseudomonadati</taxon>
        <taxon>Pseudomonadota</taxon>
        <taxon>Alphaproteobacteria</taxon>
        <taxon>Hyphomicrobiales</taxon>
        <taxon>Rhizobiaceae</taxon>
        <taxon>Sinorhizobium/Ensifer group</taxon>
        <taxon>Sinorhizobium</taxon>
    </lineage>
</organism>
<dbReference type="Gene3D" id="3.40.710.10">
    <property type="entry name" value="DD-peptidase/beta-lactamase superfamily"/>
    <property type="match status" value="1"/>
</dbReference>
<evidence type="ECO:0000313" key="1">
    <source>
        <dbReference type="EMBL" id="MQW69091.1"/>
    </source>
</evidence>
<dbReference type="SUPFAM" id="SSF56601">
    <property type="entry name" value="beta-lactamase/transpeptidase-like"/>
    <property type="match status" value="1"/>
</dbReference>
<protein>
    <submittedName>
        <fullName evidence="1">Uncharacterized protein</fullName>
    </submittedName>
</protein>
<gene>
    <name evidence="1" type="ORF">GHJ91_07865</name>
</gene>
<comment type="caution">
    <text evidence="1">The sequence shown here is derived from an EMBL/GenBank/DDBJ whole genome shotgun (WGS) entry which is preliminary data.</text>
</comment>
<proteinExistence type="predicted"/>
<dbReference type="AlphaFoldDB" id="A0A6G1WH89"/>
<dbReference type="EMBL" id="WISB01000047">
    <property type="protein sequence ID" value="MQW69091.1"/>
    <property type="molecule type" value="Genomic_DNA"/>
</dbReference>
<dbReference type="InterPro" id="IPR012338">
    <property type="entry name" value="Beta-lactam/transpept-like"/>
</dbReference>
<dbReference type="RefSeq" id="WP_127630966.1">
    <property type="nucleotide sequence ID" value="NZ_WISQ01000073.1"/>
</dbReference>